<keyword evidence="2 5" id="KW-0812">Transmembrane</keyword>
<comment type="subcellular location">
    <subcellularLocation>
        <location evidence="1">Membrane</location>
        <topology evidence="1">Single-pass membrane protein</topology>
    </subcellularLocation>
</comment>
<dbReference type="GO" id="GO:0050290">
    <property type="term" value="F:sphingomyelin phosphodiesterase D activity"/>
    <property type="evidence" value="ECO:0007669"/>
    <property type="project" value="InterPro"/>
</dbReference>
<evidence type="ECO:0000256" key="5">
    <source>
        <dbReference type="SAM" id="Phobius"/>
    </source>
</evidence>
<evidence type="ECO:0000256" key="4">
    <source>
        <dbReference type="ARBA" id="ARBA00023136"/>
    </source>
</evidence>
<dbReference type="GO" id="GO:0046513">
    <property type="term" value="P:ceramide biosynthetic process"/>
    <property type="evidence" value="ECO:0007669"/>
    <property type="project" value="TreeGrafter"/>
</dbReference>
<reference evidence="6" key="1">
    <citation type="submission" date="2025-08" db="UniProtKB">
        <authorList>
            <consortium name="Ensembl"/>
        </authorList>
    </citation>
    <scope>IDENTIFICATION</scope>
</reference>
<keyword evidence="3 5" id="KW-1133">Transmembrane helix</keyword>
<evidence type="ECO:0000256" key="1">
    <source>
        <dbReference type="ARBA" id="ARBA00004167"/>
    </source>
</evidence>
<organism evidence="6 7">
    <name type="scientific">Spermophilus dauricus</name>
    <name type="common">Daurian ground squirrel</name>
    <dbReference type="NCBI Taxonomy" id="99837"/>
    <lineage>
        <taxon>Eukaryota</taxon>
        <taxon>Metazoa</taxon>
        <taxon>Chordata</taxon>
        <taxon>Craniata</taxon>
        <taxon>Vertebrata</taxon>
        <taxon>Euteleostomi</taxon>
        <taxon>Mammalia</taxon>
        <taxon>Eutheria</taxon>
        <taxon>Euarchontoglires</taxon>
        <taxon>Glires</taxon>
        <taxon>Rodentia</taxon>
        <taxon>Sciuromorpha</taxon>
        <taxon>Sciuridae</taxon>
        <taxon>Xerinae</taxon>
        <taxon>Marmotini</taxon>
        <taxon>Spermophilus</taxon>
    </lineage>
</organism>
<keyword evidence="4 5" id="KW-0472">Membrane</keyword>
<evidence type="ECO:0000313" key="6">
    <source>
        <dbReference type="Ensembl" id="ENSSDAP00000010661.1"/>
    </source>
</evidence>
<dbReference type="PANTHER" id="PTHR12988">
    <property type="entry name" value="SPHINGOMYELIN PHOSPHODIESTERASE 4"/>
    <property type="match status" value="1"/>
</dbReference>
<dbReference type="GO" id="GO:0046475">
    <property type="term" value="P:glycerophospholipid catabolic process"/>
    <property type="evidence" value="ECO:0007669"/>
    <property type="project" value="TreeGrafter"/>
</dbReference>
<keyword evidence="7" id="KW-1185">Reference proteome</keyword>
<dbReference type="AlphaFoldDB" id="A0A8C9PMT7"/>
<evidence type="ECO:0000256" key="3">
    <source>
        <dbReference type="ARBA" id="ARBA00022989"/>
    </source>
</evidence>
<dbReference type="GO" id="GO:0006685">
    <property type="term" value="P:sphingomyelin catabolic process"/>
    <property type="evidence" value="ECO:0007669"/>
    <property type="project" value="TreeGrafter"/>
</dbReference>
<dbReference type="Ensembl" id="ENSSDAT00000012087.1">
    <property type="protein sequence ID" value="ENSSDAP00000010661.1"/>
    <property type="gene ID" value="ENSSDAG00000008611.1"/>
</dbReference>
<name>A0A8C9PMT7_SPEDA</name>
<dbReference type="Proteomes" id="UP000694422">
    <property type="component" value="Unplaced"/>
</dbReference>
<dbReference type="GO" id="GO:0016020">
    <property type="term" value="C:membrane"/>
    <property type="evidence" value="ECO:0007669"/>
    <property type="project" value="UniProtKB-SubCell"/>
</dbReference>
<sequence>MAFPHLQQPSFLLASLKADSINKPFAQRCQDLVKVIEDFPAKGPVKASIQERVLPDSPLYHNKVQFPPTGGLGLNLALNPFEYYIFFFALSLITQKPLPVSLHVRTSDCAYFILVDRYLSWFLPTEGSVPPPLSSSPGGTSPSPAPRTPAMPFASYGLHHTSLLKRHISHQTSVNADPASHEIWRSETLLQVFVEMWLHHYSLEMYQKMQSPHAKESFTPTEEHVLVVRLLLKHLHAFANSLKPEQASPSTHSHATSPLEEFKRAAVPRFVQQKLYLFLQHCFGHWPLDASFRAVLEMWLSYLQPWRYAPEKQAQSSDSQPRCVSEKWAPFVQENLLMYTKLFVGFLNRALRTDLVSPKNALMVFRVAKVFAQPKLAEMIQKGEQLFLEPELVIPHRQHRLFTAPTVTGSFLSPWPPAVTDASFKVKSHVYGLEGQDCKYTPMFGPEVRTLVLRLAQLITQAKQTAKSISDQCVENPAGHSFLSWLGFSPTDPNGLYPANDLDEMGQDSVRKTDEYLEKALEYLRQIFRLSEAQLAQLTFALGTTQDENGKKQLPDCIVGDDGLILTPLGRYQIINGLRRFEIEYQGDSELQPIRSYEIPSLVRALFRLSSTINRRFAGQMVALCSRDDFLGSFCRYHLTEPVLANRHLLSPVGQRQVANHARGPRLSLRFLGSYRTLLSLLLVFFVASLFCIGPLPCSLLLVLGYLLYAMAMTLLTERGKLHQL</sequence>
<reference evidence="6" key="2">
    <citation type="submission" date="2025-09" db="UniProtKB">
        <authorList>
            <consortium name="Ensembl"/>
        </authorList>
    </citation>
    <scope>IDENTIFICATION</scope>
</reference>
<feature type="transmembrane region" description="Helical" evidence="5">
    <location>
        <begin position="678"/>
        <end position="709"/>
    </location>
</feature>
<evidence type="ECO:0000313" key="7">
    <source>
        <dbReference type="Proteomes" id="UP000694422"/>
    </source>
</evidence>
<evidence type="ECO:0000256" key="2">
    <source>
        <dbReference type="ARBA" id="ARBA00022692"/>
    </source>
</evidence>
<accession>A0A8C9PMT7</accession>
<dbReference type="Pfam" id="PF14724">
    <property type="entry name" value="mit_SMPDase"/>
    <property type="match status" value="2"/>
</dbReference>
<dbReference type="InterPro" id="IPR024129">
    <property type="entry name" value="Sphingomy_SMPD4"/>
</dbReference>
<proteinExistence type="predicted"/>
<protein>
    <submittedName>
        <fullName evidence="6">Sphingomyelin phosphodiesterase 4</fullName>
    </submittedName>
</protein>
<dbReference type="PANTHER" id="PTHR12988:SF6">
    <property type="entry name" value="SPHINGOMYELIN PHOSPHODIESTERASE 4"/>
    <property type="match status" value="1"/>
</dbReference>